<sequence>MDQIFFPPPNGVPSESKLATYMSRQNGTTSAYGLPMGLSKITLDSPISLKKTQASIIQLSVTPQSPEFIPNNRLSTSSSPNFYSSYSILSSNNGSGASSNGGAVVAAPPATVQPSQQQPTVVPSSVLSSVVKSAVVSNGGYVGPGGGGGAVPGSILAGALSSTSAFAVTPIKGRSLLRNESPQSTNTSPRITPQPSPPPITTNIHQENVGGTTYFYPTAANHQLTSSSTVNTTDNSFVHIASSQINLSYNHPGHIYPGPASHVINMQSKAQVSAAFFMQDELRNDILARNEIVNSIENDSQDIPLEVENYHSLCLVESGQLHTKLAPSSMYRATHAVTGVKYCLRRLHGFRLQSTKCMQVVDKWKKLQHTNIVQLREVFTTKTFGDNCECFRRSIMKEKCQSVLIIYPTILSALVMVYDYHPGSQTLLSKYFTSVPETNGYTDPFAGEARPFSHKGSLHRTAATSLLPENEIWSIIIQLSAGLRAIHQAGLACRTLDPTKIIVTGKRIRYSCVGISDIFSFDPNQQNPLTLLDHHQQEDLLALGKLILALACRSLQAVQRDQIQSSVELVARHYSSDLRNILICLLNTNTRRSVTEIMPMIGARFYVQLDALQAQCDIQEDELAKEMENGRLYRLLVKLGCINERPELNLDVTWSETGDRYMLKLFRDYLFHTVTEDGRPWLNQSHIVQCLNKLDAGTMEKVQLMSRDEQSVLVVTYAELKHCLDQAFSELVAASEGTV</sequence>
<feature type="region of interest" description="Knob domain" evidence="6">
    <location>
        <begin position="642"/>
        <end position="739"/>
    </location>
</feature>
<comment type="function">
    <text evidence="6">Regulatory subunit of the poly(A)-nuclease (PAN) deadenylation complex, one of two cytoplasmic mRNA deadenylases involved in general and miRNA-mediated mRNA turnover. PAN specifically shortens poly(A) tails of RNA and the activity is stimulated by poly(A)-binding protein (PABP). PAN deadenylation is followed by rapid degradation of the shortened mRNA tails by the CCR4-NOT complex. Deadenylated mRNAs are then degraded by two alternative mechanisms, namely exosome-mediated 3'-5' exonucleolytic degradation, or deadenlyation-dependent mRNA decaping and subsequent 5'-3' exonucleolytic degradation by XRN1. PAN3 acts as a positive regulator for PAN activity, recruiting the catalytic subunit PAN2 to mRNA via its interaction with RNA and PABP, and to miRNA targets via its interaction with GW182 family proteins.</text>
</comment>
<evidence type="ECO:0000259" key="8">
    <source>
        <dbReference type="Pfam" id="PF18101"/>
    </source>
</evidence>
<dbReference type="SUPFAM" id="SSF56112">
    <property type="entry name" value="Protein kinase-like (PK-like)"/>
    <property type="match status" value="1"/>
</dbReference>
<reference evidence="10" key="1">
    <citation type="submission" date="2013-03" db="EMBL/GenBank/DDBJ databases">
        <title>The Genome Sequence of Anopheles epiroticus epiroticus2.</title>
        <authorList>
            <consortium name="The Broad Institute Genomics Platform"/>
            <person name="Neafsey D.E."/>
            <person name="Howell P."/>
            <person name="Walker B."/>
            <person name="Young S.K."/>
            <person name="Zeng Q."/>
            <person name="Gargeya S."/>
            <person name="Fitzgerald M."/>
            <person name="Haas B."/>
            <person name="Abouelleil A."/>
            <person name="Allen A.W."/>
            <person name="Alvarado L."/>
            <person name="Arachchi H.M."/>
            <person name="Berlin A.M."/>
            <person name="Chapman S.B."/>
            <person name="Gainer-Dewar J."/>
            <person name="Goldberg J."/>
            <person name="Griggs A."/>
            <person name="Gujja S."/>
            <person name="Hansen M."/>
            <person name="Howarth C."/>
            <person name="Imamovic A."/>
            <person name="Ireland A."/>
            <person name="Larimer J."/>
            <person name="McCowan C."/>
            <person name="Murphy C."/>
            <person name="Pearson M."/>
            <person name="Poon T.W."/>
            <person name="Priest M."/>
            <person name="Roberts A."/>
            <person name="Saif S."/>
            <person name="Shea T."/>
            <person name="Sisk P."/>
            <person name="Sykes S."/>
            <person name="Wortman J."/>
            <person name="Nusbaum C."/>
            <person name="Birren B."/>
        </authorList>
    </citation>
    <scope>NUCLEOTIDE SEQUENCE [LARGE SCALE GENOMIC DNA]</scope>
    <source>
        <strain evidence="10">Epiroticus2</strain>
    </source>
</reference>
<dbReference type="GO" id="GO:0006397">
    <property type="term" value="P:mRNA processing"/>
    <property type="evidence" value="ECO:0007669"/>
    <property type="project" value="UniProtKB-KW"/>
</dbReference>
<dbReference type="Proteomes" id="UP000075885">
    <property type="component" value="Unassembled WGS sequence"/>
</dbReference>
<name>A0A182PHQ0_9DIPT</name>
<dbReference type="GO" id="GO:0005524">
    <property type="term" value="F:ATP binding"/>
    <property type="evidence" value="ECO:0007669"/>
    <property type="project" value="UniProtKB-UniRule"/>
</dbReference>
<dbReference type="GO" id="GO:0000289">
    <property type="term" value="P:nuclear-transcribed mRNA poly(A) tail shortening"/>
    <property type="evidence" value="ECO:0007669"/>
    <property type="project" value="UniProtKB-UniRule"/>
</dbReference>
<evidence type="ECO:0000256" key="1">
    <source>
        <dbReference type="ARBA" id="ARBA00022490"/>
    </source>
</evidence>
<comment type="domain">
    <text evidence="6">The pseudokinase domain, the coiled-coil (CC), and C-terminal knob domain (CK) form a structural unit (PKC) that forms an extensive high-affinity interaction surface for PAN2.</text>
</comment>
<dbReference type="Gene3D" id="1.20.5.5160">
    <property type="match status" value="1"/>
</dbReference>
<dbReference type="Gene3D" id="1.10.287.3700">
    <property type="match status" value="1"/>
</dbReference>
<dbReference type="InterPro" id="IPR030844">
    <property type="entry name" value="PAN3"/>
</dbReference>
<dbReference type="PANTHER" id="PTHR12272:SF11">
    <property type="entry name" value="PAN2-PAN3 DEADENYLATION COMPLEX SUBUNIT PAN3"/>
    <property type="match status" value="1"/>
</dbReference>
<dbReference type="AlphaFoldDB" id="A0A182PHQ0"/>
<reference evidence="9" key="2">
    <citation type="submission" date="2020-05" db="UniProtKB">
        <authorList>
            <consortium name="EnsemblMetazoa"/>
        </authorList>
    </citation>
    <scope>IDENTIFICATION</scope>
    <source>
        <strain evidence="9">Epiroticus2</strain>
    </source>
</reference>
<dbReference type="GO" id="GO:0010606">
    <property type="term" value="P:positive regulation of cytoplasmic mRNA processing body assembly"/>
    <property type="evidence" value="ECO:0007669"/>
    <property type="project" value="UniProtKB-UniRule"/>
</dbReference>
<proteinExistence type="inferred from homology"/>
<dbReference type="STRING" id="199890.A0A182PHQ0"/>
<dbReference type="HAMAP" id="MF_03181">
    <property type="entry name" value="PAN3"/>
    <property type="match status" value="1"/>
</dbReference>
<comment type="domain">
    <text evidence="6">The N-terminal zinc finger binds to poly(A) RNA.</text>
</comment>
<feature type="region of interest" description="Disordered" evidence="7">
    <location>
        <begin position="174"/>
        <end position="202"/>
    </location>
</feature>
<dbReference type="VEuPathDB" id="VectorBase:AEPI006460"/>
<feature type="domain" description="Pan3 C-terminal knob" evidence="8">
    <location>
        <begin position="594"/>
        <end position="731"/>
    </location>
</feature>
<evidence type="ECO:0000256" key="2">
    <source>
        <dbReference type="ARBA" id="ARBA00022664"/>
    </source>
</evidence>
<feature type="binding site" evidence="6">
    <location>
        <begin position="499"/>
        <end position="500"/>
    </location>
    <ligand>
        <name>ATP</name>
        <dbReference type="ChEBI" id="CHEBI:30616"/>
    </ligand>
</feature>
<dbReference type="Pfam" id="PF18101">
    <property type="entry name" value="Pan3_CK"/>
    <property type="match status" value="1"/>
</dbReference>
<evidence type="ECO:0000256" key="7">
    <source>
        <dbReference type="SAM" id="MobiDB-lite"/>
    </source>
</evidence>
<evidence type="ECO:0000313" key="9">
    <source>
        <dbReference type="EnsemblMetazoa" id="AEPI006460-PA"/>
    </source>
</evidence>
<dbReference type="InterPro" id="IPR011009">
    <property type="entry name" value="Kinase-like_dom_sf"/>
</dbReference>
<feature type="coiled-coil region" evidence="6">
    <location>
        <begin position="603"/>
        <end position="641"/>
    </location>
</feature>
<keyword evidence="5 6" id="KW-0175">Coiled coil</keyword>
<dbReference type="GO" id="GO:0000932">
    <property type="term" value="C:P-body"/>
    <property type="evidence" value="ECO:0007669"/>
    <property type="project" value="UniProtKB-SubCell"/>
</dbReference>
<comment type="caution">
    <text evidence="6">Lacks conserved residue(s) required for the propagation of feature annotation.</text>
</comment>
<keyword evidence="3 6" id="KW-0547">Nucleotide-binding</keyword>
<keyword evidence="4 6" id="KW-0067">ATP-binding</keyword>
<evidence type="ECO:0000256" key="3">
    <source>
        <dbReference type="ARBA" id="ARBA00022741"/>
    </source>
</evidence>
<dbReference type="InterPro" id="IPR041332">
    <property type="entry name" value="Pan3_CK"/>
</dbReference>
<comment type="subcellular location">
    <subcellularLocation>
        <location evidence="6">Cytoplasm</location>
        <location evidence="6">P-body</location>
    </subcellularLocation>
</comment>
<keyword evidence="10" id="KW-1185">Reference proteome</keyword>
<dbReference type="FunFam" id="1.10.287.3700:FF:000001">
    <property type="entry name" value="PAN2-PAN3 deadenylation complex subunit PAN3"/>
    <property type="match status" value="1"/>
</dbReference>
<dbReference type="PANTHER" id="PTHR12272">
    <property type="entry name" value="DEADENYLATION COMPLEX SUBUNIT PAN3"/>
    <property type="match status" value="1"/>
</dbReference>
<dbReference type="GO" id="GO:0008143">
    <property type="term" value="F:poly(A) binding"/>
    <property type="evidence" value="ECO:0007669"/>
    <property type="project" value="TreeGrafter"/>
</dbReference>
<dbReference type="Gene3D" id="1.10.510.10">
    <property type="entry name" value="Transferase(Phosphotransferase) domain 1"/>
    <property type="match status" value="1"/>
</dbReference>
<comment type="domain">
    <text evidence="6">Contains a pseudokinase domain. The protein kinase domain is predicted to be catalytically inactive because some of the residues important for catalytic activity are substituted and it lacks the equivalent of the binding site for a peptide substrate. However, it has retained an ATP-binding site and ATP-binding is required for mRNA degradation, stimulating the activity of the PAN2 nuclease in vitro. The nucleotide-binding site is juxtaposed to the RNase active site of PAN2 in the complex and may actually bind nucleosides of a poly(A) RNA rather than ATP, feeding the poly(A)-tail to the active site of the deadenylase and thus increasing the efficiency with which this distributive enzyme degrades oligo(A) RNAs.</text>
</comment>
<evidence type="ECO:0000256" key="4">
    <source>
        <dbReference type="ARBA" id="ARBA00022840"/>
    </source>
</evidence>
<protein>
    <recommendedName>
        <fullName evidence="6">PAN2-PAN3 deadenylation complex subunit PAN3</fullName>
    </recommendedName>
    <alternativeName>
        <fullName evidence="6">PAB1P-dependent poly(A)-specific ribonuclease</fullName>
    </alternativeName>
    <alternativeName>
        <fullName evidence="6">Poly(A)-nuclease deadenylation complex subunit 3</fullName>
        <shortName evidence="6">PAN deadenylation complex subunit 3</shortName>
    </alternativeName>
</protein>
<dbReference type="GO" id="GO:0031251">
    <property type="term" value="C:PAN complex"/>
    <property type="evidence" value="ECO:0007669"/>
    <property type="project" value="UniProtKB-UniRule"/>
</dbReference>
<feature type="binding site" evidence="6">
    <location>
        <position position="345"/>
    </location>
    <ligand>
        <name>ATP</name>
        <dbReference type="ChEBI" id="CHEBI:30616"/>
    </ligand>
</feature>
<keyword evidence="1 6" id="KW-0963">Cytoplasm</keyword>
<comment type="similarity">
    <text evidence="6">Belongs to the protein kinase superfamily. PAN3 family.</text>
</comment>
<dbReference type="EnsemblMetazoa" id="AEPI006460-RA">
    <property type="protein sequence ID" value="AEPI006460-PA"/>
    <property type="gene ID" value="AEPI006460"/>
</dbReference>
<gene>
    <name evidence="6" type="primary">PAN3</name>
</gene>
<evidence type="ECO:0000313" key="10">
    <source>
        <dbReference type="Proteomes" id="UP000075885"/>
    </source>
</evidence>
<comment type="subunit">
    <text evidence="6">Homodimer. Forms a heterotrimer with a catalytic subunit PAN2 to form the poly(A)-nuclease (PAN) deadenylation complex. Interacts (via PAM-2 motif) with poly(A)-binding protein (via PABC domain), conferring substrate specificity of the enzyme complex.</text>
</comment>
<organism evidence="9 10">
    <name type="scientific">Anopheles epiroticus</name>
    <dbReference type="NCBI Taxonomy" id="199890"/>
    <lineage>
        <taxon>Eukaryota</taxon>
        <taxon>Metazoa</taxon>
        <taxon>Ecdysozoa</taxon>
        <taxon>Arthropoda</taxon>
        <taxon>Hexapoda</taxon>
        <taxon>Insecta</taxon>
        <taxon>Pterygota</taxon>
        <taxon>Neoptera</taxon>
        <taxon>Endopterygota</taxon>
        <taxon>Diptera</taxon>
        <taxon>Nematocera</taxon>
        <taxon>Culicoidea</taxon>
        <taxon>Culicidae</taxon>
        <taxon>Anophelinae</taxon>
        <taxon>Anopheles</taxon>
    </lineage>
</organism>
<evidence type="ECO:0000256" key="5">
    <source>
        <dbReference type="ARBA" id="ARBA00023054"/>
    </source>
</evidence>
<dbReference type="FunFam" id="1.20.5.5160:FF:000001">
    <property type="entry name" value="PAN2-PAN3 deadenylation complex subunit PAN3"/>
    <property type="match status" value="1"/>
</dbReference>
<feature type="binding site" evidence="6">
    <location>
        <begin position="419"/>
        <end position="426"/>
    </location>
    <ligand>
        <name>ATP</name>
        <dbReference type="ChEBI" id="CHEBI:30616"/>
    </ligand>
</feature>
<accession>A0A182PHQ0</accession>
<evidence type="ECO:0000256" key="6">
    <source>
        <dbReference type="HAMAP-Rule" id="MF_03181"/>
    </source>
</evidence>
<keyword evidence="2 6" id="KW-0507">mRNA processing</keyword>